<comment type="similarity">
    <text evidence="2 12">Belongs to the amiloride-sensitive sodium channel (TC 1.A.6) family.</text>
</comment>
<keyword evidence="7" id="KW-0915">Sodium</keyword>
<protein>
    <recommendedName>
        <fullName evidence="17">Pickpocket protein 28</fullName>
    </recommendedName>
</protein>
<evidence type="ECO:0000256" key="13">
    <source>
        <dbReference type="SAM" id="MobiDB-lite"/>
    </source>
</evidence>
<accession>A0ABP1QNU8</accession>
<comment type="subcellular location">
    <subcellularLocation>
        <location evidence="1">Membrane</location>
        <topology evidence="1">Multi-pass membrane protein</topology>
    </subcellularLocation>
</comment>
<dbReference type="PRINTS" id="PR01078">
    <property type="entry name" value="AMINACHANNEL"/>
</dbReference>
<feature type="region of interest" description="Disordered" evidence="13">
    <location>
        <begin position="32"/>
        <end position="54"/>
    </location>
</feature>
<organism evidence="15 16">
    <name type="scientific">Orchesella dallaii</name>
    <dbReference type="NCBI Taxonomy" id="48710"/>
    <lineage>
        <taxon>Eukaryota</taxon>
        <taxon>Metazoa</taxon>
        <taxon>Ecdysozoa</taxon>
        <taxon>Arthropoda</taxon>
        <taxon>Hexapoda</taxon>
        <taxon>Collembola</taxon>
        <taxon>Entomobryomorpha</taxon>
        <taxon>Entomobryoidea</taxon>
        <taxon>Orchesellidae</taxon>
        <taxon>Orchesellinae</taxon>
        <taxon>Orchesella</taxon>
    </lineage>
</organism>
<keyword evidence="3 12" id="KW-0813">Transport</keyword>
<evidence type="ECO:0000256" key="1">
    <source>
        <dbReference type="ARBA" id="ARBA00004141"/>
    </source>
</evidence>
<dbReference type="EMBL" id="CAXLJM020000041">
    <property type="protein sequence ID" value="CAL8109590.1"/>
    <property type="molecule type" value="Genomic_DNA"/>
</dbReference>
<evidence type="ECO:0000256" key="12">
    <source>
        <dbReference type="RuleBase" id="RU000679"/>
    </source>
</evidence>
<keyword evidence="10 12" id="KW-0739">Sodium transport</keyword>
<proteinExistence type="inferred from homology"/>
<dbReference type="Proteomes" id="UP001642540">
    <property type="component" value="Unassembled WGS sequence"/>
</dbReference>
<reference evidence="15 16" key="1">
    <citation type="submission" date="2024-08" db="EMBL/GenBank/DDBJ databases">
        <authorList>
            <person name="Cucini C."/>
            <person name="Frati F."/>
        </authorList>
    </citation>
    <scope>NUCLEOTIDE SEQUENCE [LARGE SCALE GENOMIC DNA]</scope>
</reference>
<keyword evidence="6 14" id="KW-1133">Transmembrane helix</keyword>
<dbReference type="Gene3D" id="1.10.287.770">
    <property type="entry name" value="YojJ-like"/>
    <property type="match status" value="1"/>
</dbReference>
<sequence length="690" mass="79553">MVHSRTYSKNLDFERHLEHGGRKSVIVKNDNLPTMDIPKNTSKPSDEDEDQNQSDNVNCCMQKICWWSPAQDLLPIEFCNNSSVHGLSFIGRPKAHLSEKIFWTIAFIFGVIGAVLLINDTWQRYYDNPVIVSFQAEEVTTDSIPFPSVTICNMNAFPKSKVQLFESLAQGSGTIAEVAKEYLKYVRSICNSQRSFAEEFKFASRRGMKGQADWNFTISEDNQDEMIDFLLEHTTPCNNLIRLCTLGESKIDCGDIFKPIITDYGKCCTFNILPLPLLMKNPKTVARKMGDVSNPDFNPALGTARRWSQEELKNWSTWDYDVDGFFLQNKSRPHPFRQKRAGMPYGLSILVDANLDDWYCPISDAEGFRFLLHNPLEMPHIEEFASVLDLNKEILIEVHPDVTSADDDIRNINQKDRHCYFPKEMKLDFFQPYTGGNCIDECTAVVLGKWCNCTYFFMPRGNNTNICNMDPSSSDFECVNAARSKLLETMKSECGHCYPLCEDVQYHFETTMSTLQDSMILWLDYDPEYYKNQPEWAKNKMSIVHIFLGSDTVVPKYRKRLYGATDLIANTGGLLGLCLGFSVLSAVEVIYFLTIRAFWQICWKRRSRAKRVAAKFIRSFYSRKATHMQRVIQLDIDQIPVIHQPSWPTFPRPYPNRDNHCDRYVNGIRVNSIQNRKDLSRRVLFKSKIA</sequence>
<keyword evidence="8 12" id="KW-0406">Ion transport</keyword>
<feature type="transmembrane region" description="Helical" evidence="14">
    <location>
        <begin position="574"/>
        <end position="599"/>
    </location>
</feature>
<gene>
    <name evidence="15" type="ORF">ODALV1_LOCUS13507</name>
</gene>
<keyword evidence="5 12" id="KW-0812">Transmembrane</keyword>
<dbReference type="InterPro" id="IPR001873">
    <property type="entry name" value="ENaC"/>
</dbReference>
<dbReference type="Pfam" id="PF00858">
    <property type="entry name" value="ASC"/>
    <property type="match status" value="1"/>
</dbReference>
<evidence type="ECO:0000256" key="5">
    <source>
        <dbReference type="ARBA" id="ARBA00022692"/>
    </source>
</evidence>
<evidence type="ECO:0000256" key="8">
    <source>
        <dbReference type="ARBA" id="ARBA00023065"/>
    </source>
</evidence>
<evidence type="ECO:0000313" key="15">
    <source>
        <dbReference type="EMBL" id="CAL8109590.1"/>
    </source>
</evidence>
<evidence type="ECO:0000313" key="16">
    <source>
        <dbReference type="Proteomes" id="UP001642540"/>
    </source>
</evidence>
<comment type="caution">
    <text evidence="15">The sequence shown here is derived from an EMBL/GenBank/DDBJ whole genome shotgun (WGS) entry which is preliminary data.</text>
</comment>
<evidence type="ECO:0000256" key="2">
    <source>
        <dbReference type="ARBA" id="ARBA00007193"/>
    </source>
</evidence>
<dbReference type="PANTHER" id="PTHR11690">
    <property type="entry name" value="AMILORIDE-SENSITIVE SODIUM CHANNEL-RELATED"/>
    <property type="match status" value="1"/>
</dbReference>
<evidence type="ECO:0000256" key="6">
    <source>
        <dbReference type="ARBA" id="ARBA00022989"/>
    </source>
</evidence>
<keyword evidence="4 12" id="KW-0894">Sodium channel</keyword>
<keyword evidence="11 12" id="KW-0407">Ion channel</keyword>
<dbReference type="Gene3D" id="2.60.470.10">
    <property type="entry name" value="Acid-sensing ion channels like domains"/>
    <property type="match status" value="1"/>
</dbReference>
<keyword evidence="16" id="KW-1185">Reference proteome</keyword>
<name>A0ABP1QNU8_9HEXA</name>
<feature type="transmembrane region" description="Helical" evidence="14">
    <location>
        <begin position="101"/>
        <end position="118"/>
    </location>
</feature>
<dbReference type="PANTHER" id="PTHR11690:SF243">
    <property type="entry name" value="PICKPOCKET 12-RELATED"/>
    <property type="match status" value="1"/>
</dbReference>
<keyword evidence="9 14" id="KW-0472">Membrane</keyword>
<evidence type="ECO:0000256" key="14">
    <source>
        <dbReference type="SAM" id="Phobius"/>
    </source>
</evidence>
<evidence type="ECO:0000256" key="9">
    <source>
        <dbReference type="ARBA" id="ARBA00023136"/>
    </source>
</evidence>
<evidence type="ECO:0000256" key="11">
    <source>
        <dbReference type="ARBA" id="ARBA00023303"/>
    </source>
</evidence>
<evidence type="ECO:0000256" key="4">
    <source>
        <dbReference type="ARBA" id="ARBA00022461"/>
    </source>
</evidence>
<evidence type="ECO:0000256" key="3">
    <source>
        <dbReference type="ARBA" id="ARBA00022448"/>
    </source>
</evidence>
<evidence type="ECO:0008006" key="17">
    <source>
        <dbReference type="Google" id="ProtNLM"/>
    </source>
</evidence>
<evidence type="ECO:0000256" key="7">
    <source>
        <dbReference type="ARBA" id="ARBA00023053"/>
    </source>
</evidence>
<evidence type="ECO:0000256" key="10">
    <source>
        <dbReference type="ARBA" id="ARBA00023201"/>
    </source>
</evidence>